<evidence type="ECO:0000259" key="3">
    <source>
        <dbReference type="PROSITE" id="PS50097"/>
    </source>
</evidence>
<reference evidence="5" key="1">
    <citation type="submission" date="2020-05" db="EMBL/GenBank/DDBJ databases">
        <title>WGS assembly of Panicum virgatum.</title>
        <authorList>
            <person name="Lovell J.T."/>
            <person name="Jenkins J."/>
            <person name="Shu S."/>
            <person name="Juenger T.E."/>
            <person name="Schmutz J."/>
        </authorList>
    </citation>
    <scope>NUCLEOTIDE SEQUENCE</scope>
    <source>
        <strain evidence="5">AP13</strain>
    </source>
</reference>
<name>A0A8T0Q862_PANVG</name>
<evidence type="ECO:0000313" key="5">
    <source>
        <dbReference type="EMBL" id="KAG2568949.1"/>
    </source>
</evidence>
<proteinExistence type="inferred from homology"/>
<dbReference type="SMART" id="SM00225">
    <property type="entry name" value="BTB"/>
    <property type="match status" value="1"/>
</dbReference>
<dbReference type="GO" id="GO:0016567">
    <property type="term" value="P:protein ubiquitination"/>
    <property type="evidence" value="ECO:0007669"/>
    <property type="project" value="InterPro"/>
</dbReference>
<feature type="domain" description="MATH" evidence="4">
    <location>
        <begin position="32"/>
        <end position="155"/>
    </location>
</feature>
<dbReference type="Gene3D" id="2.60.210.10">
    <property type="entry name" value="Apoptosis, Tumor Necrosis Factor Receptor Associated Protein 2, Chain A"/>
    <property type="match status" value="1"/>
</dbReference>
<evidence type="ECO:0000256" key="2">
    <source>
        <dbReference type="ARBA" id="ARBA00010846"/>
    </source>
</evidence>
<dbReference type="PANTHER" id="PTHR26379:SF187">
    <property type="entry name" value="OS07G0655300 PROTEIN"/>
    <property type="match status" value="1"/>
</dbReference>
<dbReference type="Gene3D" id="3.30.710.10">
    <property type="entry name" value="Potassium Channel Kv1.1, Chain A"/>
    <property type="match status" value="1"/>
</dbReference>
<dbReference type="Proteomes" id="UP000823388">
    <property type="component" value="Chromosome 7N"/>
</dbReference>
<evidence type="ECO:0000256" key="1">
    <source>
        <dbReference type="ARBA" id="ARBA00004906"/>
    </source>
</evidence>
<evidence type="ECO:0008006" key="7">
    <source>
        <dbReference type="Google" id="ProtNLM"/>
    </source>
</evidence>
<dbReference type="InterPro" id="IPR056423">
    <property type="entry name" value="BACK_BPM_SPOP"/>
</dbReference>
<dbReference type="Pfam" id="PF00651">
    <property type="entry name" value="BTB"/>
    <property type="match status" value="1"/>
</dbReference>
<comment type="similarity">
    <text evidence="2">Belongs to the Tdpoz family.</text>
</comment>
<dbReference type="Gene3D" id="1.25.40.420">
    <property type="match status" value="1"/>
</dbReference>
<evidence type="ECO:0000259" key="4">
    <source>
        <dbReference type="PROSITE" id="PS50144"/>
    </source>
</evidence>
<dbReference type="InterPro" id="IPR002083">
    <property type="entry name" value="MATH/TRAF_dom"/>
</dbReference>
<dbReference type="CDD" id="cd00121">
    <property type="entry name" value="MATH"/>
    <property type="match status" value="1"/>
</dbReference>
<dbReference type="Pfam" id="PF24570">
    <property type="entry name" value="BACK_BPM_SPOP"/>
    <property type="match status" value="1"/>
</dbReference>
<dbReference type="SUPFAM" id="SSF49599">
    <property type="entry name" value="TRAF domain-like"/>
    <property type="match status" value="1"/>
</dbReference>
<dbReference type="SUPFAM" id="SSF54695">
    <property type="entry name" value="POZ domain"/>
    <property type="match status" value="1"/>
</dbReference>
<protein>
    <recommendedName>
        <fullName evidence="7">MATH domain-containing protein</fullName>
    </recommendedName>
</protein>
<comment type="caution">
    <text evidence="5">The sequence shown here is derived from an EMBL/GenBank/DDBJ whole genome shotgun (WGS) entry which is preliminary data.</text>
</comment>
<dbReference type="Pfam" id="PF22486">
    <property type="entry name" value="MATH_2"/>
    <property type="match status" value="1"/>
</dbReference>
<accession>A0A8T0Q862</accession>
<dbReference type="PANTHER" id="PTHR26379">
    <property type="entry name" value="BTB/POZ AND MATH DOMAIN-CONTAINING PROTEIN 1"/>
    <property type="match status" value="1"/>
</dbReference>
<gene>
    <name evidence="5" type="ORF">PVAP13_7NG363900</name>
</gene>
<dbReference type="EMBL" id="CM029050">
    <property type="protein sequence ID" value="KAG2568949.1"/>
    <property type="molecule type" value="Genomic_DNA"/>
</dbReference>
<dbReference type="AlphaFoldDB" id="A0A8T0Q862"/>
<dbReference type="PROSITE" id="PS50097">
    <property type="entry name" value="BTB"/>
    <property type="match status" value="1"/>
</dbReference>
<comment type="pathway">
    <text evidence="1">Protein modification; protein ubiquitination.</text>
</comment>
<dbReference type="InterPro" id="IPR000210">
    <property type="entry name" value="BTB/POZ_dom"/>
</dbReference>
<dbReference type="InterPro" id="IPR011333">
    <property type="entry name" value="SKP1/BTB/POZ_sf"/>
</dbReference>
<keyword evidence="6" id="KW-1185">Reference proteome</keyword>
<sequence length="325" mass="36295">MSVEYDDTTSAASHGQGLHETTSSRCLTETFTATHNFEVTDFSLLDGMGISEFVSSSTFTVGGYDWNIMFFPDGNKKEHEGAFVSVFLCFIGGGEATRVRAKFSLSMVDRDGRVPLIHTFGTEDREWSWGLPCFIEKYKLRHFLRPGPVGGRAVQPPRAPKTCVLSARSPVFDAELFGPLNKNNSAHPVKINDMDPTIFEGLLHFIYADSLPDCCDSNENTTMQHLLIAADRYGLDRLRALCEAKLCQGIDVQTVATTLALGEQHNCERLKDACLRFIASRDVLSAIMETDGFRHLKESCPLILEAISEKIATFRKRRTSMQHLR</sequence>
<dbReference type="InterPro" id="IPR008974">
    <property type="entry name" value="TRAF-like"/>
</dbReference>
<evidence type="ECO:0000313" key="6">
    <source>
        <dbReference type="Proteomes" id="UP000823388"/>
    </source>
</evidence>
<dbReference type="PROSITE" id="PS50144">
    <property type="entry name" value="MATH"/>
    <property type="match status" value="1"/>
</dbReference>
<dbReference type="InterPro" id="IPR045005">
    <property type="entry name" value="BPM1-6"/>
</dbReference>
<organism evidence="5 6">
    <name type="scientific">Panicum virgatum</name>
    <name type="common">Blackwell switchgrass</name>
    <dbReference type="NCBI Taxonomy" id="38727"/>
    <lineage>
        <taxon>Eukaryota</taxon>
        <taxon>Viridiplantae</taxon>
        <taxon>Streptophyta</taxon>
        <taxon>Embryophyta</taxon>
        <taxon>Tracheophyta</taxon>
        <taxon>Spermatophyta</taxon>
        <taxon>Magnoliopsida</taxon>
        <taxon>Liliopsida</taxon>
        <taxon>Poales</taxon>
        <taxon>Poaceae</taxon>
        <taxon>PACMAD clade</taxon>
        <taxon>Panicoideae</taxon>
        <taxon>Panicodae</taxon>
        <taxon>Paniceae</taxon>
        <taxon>Panicinae</taxon>
        <taxon>Panicum</taxon>
        <taxon>Panicum sect. Hiantes</taxon>
    </lineage>
</organism>
<feature type="domain" description="BTB" evidence="3">
    <location>
        <begin position="164"/>
        <end position="211"/>
    </location>
</feature>